<accession>A0A9W8L715</accession>
<dbReference type="PANTHER" id="PTHR13520">
    <property type="entry name" value="RAD50-INTERACTING PROTEIN 1 RINT-1"/>
    <property type="match status" value="1"/>
</dbReference>
<dbReference type="EMBL" id="JANBTX010000013">
    <property type="protein sequence ID" value="KAJ2690271.1"/>
    <property type="molecule type" value="Genomic_DNA"/>
</dbReference>
<evidence type="ECO:0000313" key="3">
    <source>
        <dbReference type="Proteomes" id="UP001151516"/>
    </source>
</evidence>
<reference evidence="2" key="1">
    <citation type="submission" date="2022-07" db="EMBL/GenBank/DDBJ databases">
        <title>Phylogenomic reconstructions and comparative analyses of Kickxellomycotina fungi.</title>
        <authorList>
            <person name="Reynolds N.K."/>
            <person name="Stajich J.E."/>
            <person name="Barry K."/>
            <person name="Grigoriev I.V."/>
            <person name="Crous P."/>
            <person name="Smith M.E."/>
        </authorList>
    </citation>
    <scope>NUCLEOTIDE SEQUENCE</scope>
    <source>
        <strain evidence="2">CBS 109367</strain>
    </source>
</reference>
<gene>
    <name evidence="2" type="ORF">IWW39_000822</name>
</gene>
<evidence type="ECO:0000256" key="1">
    <source>
        <dbReference type="SAM" id="Coils"/>
    </source>
</evidence>
<keyword evidence="1" id="KW-0175">Coiled coil</keyword>
<protein>
    <submittedName>
        <fullName evidence="2">Uncharacterized protein</fullName>
    </submittedName>
</protein>
<evidence type="ECO:0000313" key="2">
    <source>
        <dbReference type="EMBL" id="KAJ2690271.1"/>
    </source>
</evidence>
<dbReference type="InterPro" id="IPR007528">
    <property type="entry name" value="RINT1_Tip20"/>
</dbReference>
<sequence length="799" mass="88118">MTNIEADVAHEAVQQFLDGHFATLESLELIEDLLNDEESTHAQLERDLENASSTTEALRDEAIGITQTLHDKSLALIDLHSEVVGASTDESVSAWQFRDGTETMDLVADLAAKLESYGKLSRAKTYIDALLAVEQAKQSARQSLSKSPQGMLSAYRMLIDILAAHCSSGSTEPLTSGSATSDYSADGPPQPSNLLEYIKQSVQEIWSEANKAAASAQSESLSKLGWPAKMDLSSAAAVGAFDSSFSTLAGLDLITRAASDVLARCGLSLRADDAPPLPLEHMAGAVDIRMRYHFESARTTSRADKPEWWLSQVLGMLRNIVPFLESHVQRLVDGTTLPQVDARNVFICLVLPVVQRKLAHDRAEYIRGGLVIAHVVHELADFEHTLRDVFFYDGPSVLGQLLADYDLFTAWVEAERANAVESYMQTIAEPNPFELIYDDDMLGADDAKPSRLAEKVVLVLEDIAERYAVVPSCMRRLQLLSTAQFPILIALVEDIEGEIDEFSRISLAFIRDTGIANAATTKTTTAAPQSPLVSQLARLTSWYQTIWYVEEAADDWNNSTNYVDLWAAVCQRAAALGRSTDPRDWRMDCDEWSDADRVLLDEPANQPLVNDDWLDGGIWERSIGTLRELKQRVLDLISRAINKDVVGQLRAYRKKSTWAAEDIDASADTNISIELSGLLPELSSVLKSLETMVPSRAFSLLLRRLEAELDTFLVERVALAHSFSQSGGQQFARDVDALTPAANDIPLSLDEWGPTVTSPDASDRETELLLKKLGISRLSVKEVRSLVAHRIDFDRKVAV</sequence>
<dbReference type="GO" id="GO:0006890">
    <property type="term" value="P:retrograde vesicle-mediated transport, Golgi to endoplasmic reticulum"/>
    <property type="evidence" value="ECO:0007669"/>
    <property type="project" value="InterPro"/>
</dbReference>
<keyword evidence="3" id="KW-1185">Reference proteome</keyword>
<proteinExistence type="predicted"/>
<dbReference type="OrthoDB" id="407410at2759"/>
<name>A0A9W8L715_9FUNG</name>
<comment type="caution">
    <text evidence="2">The sequence shown here is derived from an EMBL/GenBank/DDBJ whole genome shotgun (WGS) entry which is preliminary data.</text>
</comment>
<dbReference type="Pfam" id="PF04437">
    <property type="entry name" value="RINT1_TIP1"/>
    <property type="match status" value="1"/>
</dbReference>
<feature type="coiled-coil region" evidence="1">
    <location>
        <begin position="27"/>
        <end position="61"/>
    </location>
</feature>
<dbReference type="GO" id="GO:0060628">
    <property type="term" value="P:regulation of ER to Golgi vesicle-mediated transport"/>
    <property type="evidence" value="ECO:0007669"/>
    <property type="project" value="TreeGrafter"/>
</dbReference>
<dbReference type="InterPro" id="IPR042044">
    <property type="entry name" value="EXOC6PINT-1/Sec15/Tip20_C_dom2"/>
</dbReference>
<dbReference type="GO" id="GO:0070939">
    <property type="term" value="C:Dsl1/NZR complex"/>
    <property type="evidence" value="ECO:0007669"/>
    <property type="project" value="InterPro"/>
</dbReference>
<dbReference type="AlphaFoldDB" id="A0A9W8L715"/>
<organism evidence="2 3">
    <name type="scientific">Coemansia spiralis</name>
    <dbReference type="NCBI Taxonomy" id="417178"/>
    <lineage>
        <taxon>Eukaryota</taxon>
        <taxon>Fungi</taxon>
        <taxon>Fungi incertae sedis</taxon>
        <taxon>Zoopagomycota</taxon>
        <taxon>Kickxellomycotina</taxon>
        <taxon>Kickxellomycetes</taxon>
        <taxon>Kickxellales</taxon>
        <taxon>Kickxellaceae</taxon>
        <taxon>Coemansia</taxon>
    </lineage>
</organism>
<dbReference type="Gene3D" id="1.20.58.670">
    <property type="entry name" value="Dsl1p vesicle tethering complex, Tip20p subunit, domain D"/>
    <property type="match status" value="1"/>
</dbReference>
<dbReference type="GO" id="GO:0006888">
    <property type="term" value="P:endoplasmic reticulum to Golgi vesicle-mediated transport"/>
    <property type="evidence" value="ECO:0007669"/>
    <property type="project" value="InterPro"/>
</dbReference>
<dbReference type="PROSITE" id="PS51386">
    <property type="entry name" value="RINT1_TIP20"/>
    <property type="match status" value="1"/>
</dbReference>
<dbReference type="Proteomes" id="UP001151516">
    <property type="component" value="Unassembled WGS sequence"/>
</dbReference>
<dbReference type="PANTHER" id="PTHR13520:SF0">
    <property type="entry name" value="RAD50-INTERACTING PROTEIN 1"/>
    <property type="match status" value="1"/>
</dbReference>